<feature type="compositionally biased region" description="Polar residues" evidence="1">
    <location>
        <begin position="423"/>
        <end position="434"/>
    </location>
</feature>
<organism evidence="2 3">
    <name type="scientific">Hibiscus syriacus</name>
    <name type="common">Rose of Sharon</name>
    <dbReference type="NCBI Taxonomy" id="106335"/>
    <lineage>
        <taxon>Eukaryota</taxon>
        <taxon>Viridiplantae</taxon>
        <taxon>Streptophyta</taxon>
        <taxon>Embryophyta</taxon>
        <taxon>Tracheophyta</taxon>
        <taxon>Spermatophyta</taxon>
        <taxon>Magnoliopsida</taxon>
        <taxon>eudicotyledons</taxon>
        <taxon>Gunneridae</taxon>
        <taxon>Pentapetalae</taxon>
        <taxon>rosids</taxon>
        <taxon>malvids</taxon>
        <taxon>Malvales</taxon>
        <taxon>Malvaceae</taxon>
        <taxon>Malvoideae</taxon>
        <taxon>Hibiscus</taxon>
    </lineage>
</organism>
<reference evidence="2" key="1">
    <citation type="submission" date="2019-09" db="EMBL/GenBank/DDBJ databases">
        <title>Draft genome information of white flower Hibiscus syriacus.</title>
        <authorList>
            <person name="Kim Y.-M."/>
        </authorList>
    </citation>
    <scope>NUCLEOTIDE SEQUENCE [LARGE SCALE GENOMIC DNA]</scope>
    <source>
        <strain evidence="2">YM2019G1</strain>
    </source>
</reference>
<keyword evidence="3" id="KW-1185">Reference proteome</keyword>
<dbReference type="AlphaFoldDB" id="A0A6A3ANT5"/>
<feature type="region of interest" description="Disordered" evidence="1">
    <location>
        <begin position="422"/>
        <end position="445"/>
    </location>
</feature>
<name>A0A6A3ANT5_HIBSY</name>
<sequence>MGADEGNVKNEKLDGVLKTFLEELRTRAMLGGEQGDAQRLSEAIAVAGKLTELAGVKPSSDVSSRPMPRDSGNSGGDREKAKSSVKKKGRKEKLKCYFCDGPHLIRGCPEKRRLTAIMKRMGEGEGVNTTKQGSRRGKAVDVEAAKPREKLDTIASVQAINSGERLGEAICSKVAESRGKHGDKVVKSRVQSEQVRLQYVRMEAWSKLRRLRHKGTLKEYLSRFRKLMLKVSSLTEEYGFFDFMFGFKPWAKRVLERMEVKELSKALTTAESIKEFGVKKNKTSKEKLRVAARDSVMKASQRIRNVVPRVAEKIHSMMNQMVSLGKILKMPEVLQNYPRGAKSSKVMDEPKIELSREEDEPMIEEALIVGSIRFISSKESRSQVQEELSVSKEFAEHVCVENMASETILREGLKQGFAEDVQVRNNPSKTSGQESKGAKTLRDKATTEKLPNNKWVYRTVTTDKLKLCSASVGMLQ</sequence>
<dbReference type="EMBL" id="VEPZ02000980">
    <property type="protein sequence ID" value="KAE8705648.1"/>
    <property type="molecule type" value="Genomic_DNA"/>
</dbReference>
<evidence type="ECO:0000313" key="2">
    <source>
        <dbReference type="EMBL" id="KAE8705648.1"/>
    </source>
</evidence>
<feature type="compositionally biased region" description="Basic and acidic residues" evidence="1">
    <location>
        <begin position="436"/>
        <end position="445"/>
    </location>
</feature>
<accession>A0A6A3ANT5</accession>
<evidence type="ECO:0008006" key="4">
    <source>
        <dbReference type="Google" id="ProtNLM"/>
    </source>
</evidence>
<protein>
    <recommendedName>
        <fullName evidence="4">Retrotransposon gag domain-containing protein</fullName>
    </recommendedName>
</protein>
<gene>
    <name evidence="2" type="ORF">F3Y22_tig00110419pilonHSYRG00136</name>
</gene>
<proteinExistence type="predicted"/>
<feature type="region of interest" description="Disordered" evidence="1">
    <location>
        <begin position="54"/>
        <end position="87"/>
    </location>
</feature>
<evidence type="ECO:0000256" key="1">
    <source>
        <dbReference type="SAM" id="MobiDB-lite"/>
    </source>
</evidence>
<comment type="caution">
    <text evidence="2">The sequence shown here is derived from an EMBL/GenBank/DDBJ whole genome shotgun (WGS) entry which is preliminary data.</text>
</comment>
<dbReference type="Proteomes" id="UP000436088">
    <property type="component" value="Unassembled WGS sequence"/>
</dbReference>
<evidence type="ECO:0000313" key="3">
    <source>
        <dbReference type="Proteomes" id="UP000436088"/>
    </source>
</evidence>